<proteinExistence type="predicted"/>
<dbReference type="Gene3D" id="2.180.10.10">
    <property type="entry name" value="RHS repeat-associated core"/>
    <property type="match status" value="3"/>
</dbReference>
<name>A0ABT2B7J3_9ACTN</name>
<sequence>MTCEKDPVDVATGSVLLSQTDANLPAGLPLLFKREFCSSYRAGRWFGPTWSSTVDQRLEIDAEGVVLLGEDGLLLTYPHPAPGVPTLPRHGSALWPLDRTPDGYLLSDPDHGRRWHFTQVDDELALLDRLDDRNSNWIRITYDEHQAPRSLEHSGGYRLTIDSENGRIRRLALTGAGPLGGNQELVRYGYSDHGHLIEVVKSGGVPTRFDYDSHGRIVTWTDTNGRAFTYTYDDHDRCTYQSGEDGHQRSAFTYTKDSEEVRTTTVTDSFGHDTRYVINKRDQVIARVDPLGNTTKYVRDRHNRLLRHTDPLDHTITFDYDAAGHLATVTRPDGRTARAEYNDLGLPVKVVNPDGTIVRQTYDNRGNCTSQSSISGQTTYRTYDVAGRLTSVTDSLGNTSTIESDRAGLPVTVTDALGATTRYERDPFGRITAVADPVGAVAHFAWTVEGRLAQYTAPDGTVESWAYDGEGNCVSHTDALGGESRYEYTHFDLLLTRTGPDGARYDFTHDTELRLASVVNPLGLTWQYEYDAASNLAAETDFDGRRISYSHDRAGRLAARTDPTGQVISYERNFLGQVTRKEAAGQTTEYTYDLTDQLTQATSPDCTLTLLRDRFGCLRSETINGRTLAYSYDRWGRLSTRTTPTGAVTTWHYDIAGRPTRMDAAGRAVEFEYDAVGREVSRRIGNHLTWSNQFDPMGRLTAQTVSKTGSSDPIRQISYAYRADGSVTQIDDHMIGPQRVALDIAGRVTAVHASNWSETYAYDPAGNQVSASWPTRHPGHEATGTRSYMGTRITSAGAIRYEHDTLGRVTLRQKTRLSRKSDTWRYQWDAEDRLTSVTTPDGTRWLYTYDPLGRRTSKIRLAKDSETVIERTDFTWDGTTLCEQTTVATRSSHAVTLTWDHHGLRPITQTERITSANAPQNEIDARFFAIITDLVGAPSVLVDENGGTAWRTQRTLWGSTAWASNSSAYTPLRFPGQYFDPESGLHFNHWRYYDPETARYLTLDPLGLAPAPNPAAYVHNPHLWVDPLGLTPCKAAAQIAKDNHTTPLGKEVPTREEASVGNATSHNYKKNFFDEHPELKGKVVVHHAIEQQVLKRYPGLFTADEMHSIENLRGIPKGDINSKIHLSEIRVSWNDFYRTHPTATRQEILDQASKVDDMLGHWFSPRIR</sequence>
<feature type="domain" description="Teneurin-like YD-shell" evidence="3">
    <location>
        <begin position="926"/>
        <end position="1004"/>
    </location>
</feature>
<evidence type="ECO:0000259" key="2">
    <source>
        <dbReference type="Pfam" id="PF20148"/>
    </source>
</evidence>
<dbReference type="Pfam" id="PF20148">
    <property type="entry name" value="DUF6531"/>
    <property type="match status" value="1"/>
</dbReference>
<dbReference type="NCBIfam" id="TIGR03696">
    <property type="entry name" value="Rhs_assc_core"/>
    <property type="match status" value="1"/>
</dbReference>
<dbReference type="InterPro" id="IPR031325">
    <property type="entry name" value="RHS_repeat"/>
</dbReference>
<feature type="domain" description="DUF6531" evidence="2">
    <location>
        <begin position="6"/>
        <end position="77"/>
    </location>
</feature>
<reference evidence="4 5" key="1">
    <citation type="submission" date="2022-08" db="EMBL/GenBank/DDBJ databases">
        <authorList>
            <person name="Somphong A."/>
            <person name="Phongsopitanun W."/>
        </authorList>
    </citation>
    <scope>NUCLEOTIDE SEQUENCE [LARGE SCALE GENOMIC DNA]</scope>
    <source>
        <strain evidence="4 5">LP11</strain>
    </source>
</reference>
<evidence type="ECO:0000259" key="3">
    <source>
        <dbReference type="Pfam" id="PF25023"/>
    </source>
</evidence>
<keyword evidence="1" id="KW-0677">Repeat</keyword>
<protein>
    <submittedName>
        <fullName evidence="4">DUF6531 domain-containing protein</fullName>
    </submittedName>
</protein>
<evidence type="ECO:0000313" key="5">
    <source>
        <dbReference type="Proteomes" id="UP001205612"/>
    </source>
</evidence>
<feature type="domain" description="Teneurin-like YD-shell" evidence="3">
    <location>
        <begin position="460"/>
        <end position="601"/>
    </location>
</feature>
<dbReference type="NCBIfam" id="TIGR01643">
    <property type="entry name" value="YD_repeat_2x"/>
    <property type="match status" value="10"/>
</dbReference>
<dbReference type="InterPro" id="IPR006530">
    <property type="entry name" value="YD"/>
</dbReference>
<dbReference type="Pfam" id="PF25023">
    <property type="entry name" value="TEN_YD-shell"/>
    <property type="match status" value="2"/>
</dbReference>
<dbReference type="PANTHER" id="PTHR32305">
    <property type="match status" value="1"/>
</dbReference>
<accession>A0ABT2B7J3</accession>
<dbReference type="Pfam" id="PF05593">
    <property type="entry name" value="RHS_repeat"/>
    <property type="match status" value="6"/>
</dbReference>
<comment type="caution">
    <text evidence="4">The sequence shown here is derived from an EMBL/GenBank/DDBJ whole genome shotgun (WGS) entry which is preliminary data.</text>
</comment>
<keyword evidence="5" id="KW-1185">Reference proteome</keyword>
<dbReference type="InterPro" id="IPR056823">
    <property type="entry name" value="TEN-like_YD-shell"/>
</dbReference>
<evidence type="ECO:0000313" key="4">
    <source>
        <dbReference type="EMBL" id="MCS0604427.1"/>
    </source>
</evidence>
<organism evidence="4 5">
    <name type="scientific">Streptomyces pyxinicus</name>
    <dbReference type="NCBI Taxonomy" id="2970331"/>
    <lineage>
        <taxon>Bacteria</taxon>
        <taxon>Bacillati</taxon>
        <taxon>Actinomycetota</taxon>
        <taxon>Actinomycetes</taxon>
        <taxon>Kitasatosporales</taxon>
        <taxon>Streptomycetaceae</taxon>
        <taxon>Streptomyces</taxon>
    </lineage>
</organism>
<dbReference type="EMBL" id="JANUGP010000021">
    <property type="protein sequence ID" value="MCS0604427.1"/>
    <property type="molecule type" value="Genomic_DNA"/>
</dbReference>
<evidence type="ECO:0000256" key="1">
    <source>
        <dbReference type="ARBA" id="ARBA00022737"/>
    </source>
</evidence>
<dbReference type="InterPro" id="IPR022385">
    <property type="entry name" value="Rhs_assc_core"/>
</dbReference>
<dbReference type="InterPro" id="IPR045351">
    <property type="entry name" value="DUF6531"/>
</dbReference>
<dbReference type="PANTHER" id="PTHR32305:SF15">
    <property type="entry name" value="PROTEIN RHSA-RELATED"/>
    <property type="match status" value="1"/>
</dbReference>
<dbReference type="InterPro" id="IPR050708">
    <property type="entry name" value="T6SS_VgrG/RHS"/>
</dbReference>
<dbReference type="Proteomes" id="UP001205612">
    <property type="component" value="Unassembled WGS sequence"/>
</dbReference>
<gene>
    <name evidence="4" type="ORF">NX794_24910</name>
</gene>